<accession>A0A3M6ULG7</accession>
<dbReference type="EMBL" id="RCHS01001247">
    <property type="protein sequence ID" value="RMX54511.1"/>
    <property type="molecule type" value="Genomic_DNA"/>
</dbReference>
<comment type="caution">
    <text evidence="1">The sequence shown here is derived from an EMBL/GenBank/DDBJ whole genome shotgun (WGS) entry which is preliminary data.</text>
</comment>
<organism evidence="1 2">
    <name type="scientific">Pocillopora damicornis</name>
    <name type="common">Cauliflower coral</name>
    <name type="synonym">Millepora damicornis</name>
    <dbReference type="NCBI Taxonomy" id="46731"/>
    <lineage>
        <taxon>Eukaryota</taxon>
        <taxon>Metazoa</taxon>
        <taxon>Cnidaria</taxon>
        <taxon>Anthozoa</taxon>
        <taxon>Hexacorallia</taxon>
        <taxon>Scleractinia</taxon>
        <taxon>Astrocoeniina</taxon>
        <taxon>Pocilloporidae</taxon>
        <taxon>Pocillopora</taxon>
    </lineage>
</organism>
<protein>
    <submittedName>
        <fullName evidence="1">Uncharacterized protein</fullName>
    </submittedName>
</protein>
<evidence type="ECO:0000313" key="2">
    <source>
        <dbReference type="Proteomes" id="UP000275408"/>
    </source>
</evidence>
<sequence>MAIGMKLWFKKLGMNQTSRSNQRNEMINRRFPFWFASVYCSTAKSTSLCHGYLLNFVAKFSSLCNSALNPCIYFSCSESFCQGVKQLRQKSHNSVPCKRGQGFTSYTVNRNDALQTVNVKRFSTYCWENKDRTNQNG</sequence>
<name>A0A3M6ULG7_POCDA</name>
<dbReference type="Proteomes" id="UP000275408">
    <property type="component" value="Unassembled WGS sequence"/>
</dbReference>
<keyword evidence="2" id="KW-1185">Reference proteome</keyword>
<evidence type="ECO:0000313" key="1">
    <source>
        <dbReference type="EMBL" id="RMX54511.1"/>
    </source>
</evidence>
<reference evidence="1 2" key="1">
    <citation type="journal article" date="2018" name="Sci. Rep.">
        <title>Comparative analysis of the Pocillopora damicornis genome highlights role of immune system in coral evolution.</title>
        <authorList>
            <person name="Cunning R."/>
            <person name="Bay R.A."/>
            <person name="Gillette P."/>
            <person name="Baker A.C."/>
            <person name="Traylor-Knowles N."/>
        </authorList>
    </citation>
    <scope>NUCLEOTIDE SEQUENCE [LARGE SCALE GENOMIC DNA]</scope>
    <source>
        <strain evidence="1">RSMAS</strain>
        <tissue evidence="1">Whole animal</tissue>
    </source>
</reference>
<gene>
    <name evidence="1" type="ORF">pdam_00004616</name>
</gene>
<dbReference type="AlphaFoldDB" id="A0A3M6ULG7"/>
<proteinExistence type="predicted"/>
<dbReference type="SUPFAM" id="SSF81321">
    <property type="entry name" value="Family A G protein-coupled receptor-like"/>
    <property type="match status" value="1"/>
</dbReference>
<dbReference type="Gene3D" id="1.20.1070.10">
    <property type="entry name" value="Rhodopsin 7-helix transmembrane proteins"/>
    <property type="match status" value="1"/>
</dbReference>